<reference evidence="2 3" key="1">
    <citation type="submission" date="2015-06" db="EMBL/GenBank/DDBJ databases">
        <authorList>
            <person name="Kim K.M."/>
        </authorList>
    </citation>
    <scope>NUCLEOTIDE SEQUENCE [LARGE SCALE GENOMIC DNA]</scope>
    <source>
        <strain evidence="2 3">KCTC 22370</strain>
    </source>
</reference>
<evidence type="ECO:0000256" key="1">
    <source>
        <dbReference type="SAM" id="MobiDB-lite"/>
    </source>
</evidence>
<dbReference type="OrthoDB" id="7441080at2"/>
<proteinExistence type="predicted"/>
<feature type="region of interest" description="Disordered" evidence="1">
    <location>
        <begin position="199"/>
        <end position="242"/>
    </location>
</feature>
<protein>
    <submittedName>
        <fullName evidence="2">Uncharacterized protein</fullName>
    </submittedName>
</protein>
<dbReference type="PATRIC" id="fig|543877.4.peg.2327"/>
<accession>A0A0G3X9X0</accession>
<name>A0A0G3X9X0_9SPHN</name>
<gene>
    <name evidence="2" type="ORF">AM2010_2293</name>
</gene>
<dbReference type="RefSeq" id="WP_047807191.1">
    <property type="nucleotide sequence ID" value="NZ_CP011805.1"/>
</dbReference>
<dbReference type="STRING" id="543877.AM2010_2293"/>
<dbReference type="EMBL" id="CP011805">
    <property type="protein sequence ID" value="AKM08350.1"/>
    <property type="molecule type" value="Genomic_DNA"/>
</dbReference>
<sequence>MDTLRGNFDSPDYGEADRDYDYSDEESGRELPPAGIGTDERRMQVRAYNHWAGLLDERTFPSIEDLHPENLPDFGPYSVLLDFTSGVDNPAVPYLGVELAVECDARDGIETLADVPARSLLSRITDHYMQILANQAPIGFEAEFVNQRGATILYRGILLPFSSDDDTIDFIYGVINWKELADQHTTDELMLEIDQALDGGEAERPREPDPVTDWADGPSDPAGPGEWDAGDEETPPTPIPEGPWRMAEMIARQSAPRKAYAIPLEPDDSFPVEVGGEPMAEAGPSAIDVLDHNDGGLAETLAAARQCADAARNSEDRTRGALYAAVSRAYDVSLAASEAPEEFARLVSDHGLKVQERAPMTPVVKLVFGADYDKTRLTEYAAALSHARRLGLPRGALADFLAAAEGGLKGVVKTERQLRREDAGQQSQARKPREKLMRKLRALPSRGFEAIAAQGEEFGLVVIRRMDSGEVAVLGEVSGDEALVERAARHLAN</sequence>
<keyword evidence="3" id="KW-1185">Reference proteome</keyword>
<dbReference type="KEGG" id="amx:AM2010_2293"/>
<evidence type="ECO:0000313" key="2">
    <source>
        <dbReference type="EMBL" id="AKM08350.1"/>
    </source>
</evidence>
<dbReference type="Proteomes" id="UP000037643">
    <property type="component" value="Chromosome"/>
</dbReference>
<evidence type="ECO:0000313" key="3">
    <source>
        <dbReference type="Proteomes" id="UP000037643"/>
    </source>
</evidence>
<feature type="compositionally biased region" description="Basic and acidic residues" evidence="1">
    <location>
        <begin position="15"/>
        <end position="29"/>
    </location>
</feature>
<feature type="region of interest" description="Disordered" evidence="1">
    <location>
        <begin position="1"/>
        <end position="39"/>
    </location>
</feature>
<organism evidence="2 3">
    <name type="scientific">Pelagerythrobacter marensis</name>
    <dbReference type="NCBI Taxonomy" id="543877"/>
    <lineage>
        <taxon>Bacteria</taxon>
        <taxon>Pseudomonadati</taxon>
        <taxon>Pseudomonadota</taxon>
        <taxon>Alphaproteobacteria</taxon>
        <taxon>Sphingomonadales</taxon>
        <taxon>Erythrobacteraceae</taxon>
        <taxon>Pelagerythrobacter</taxon>
    </lineage>
</organism>
<dbReference type="AlphaFoldDB" id="A0A0G3X9X0"/>